<proteinExistence type="predicted"/>
<reference evidence="2" key="1">
    <citation type="journal article" date="2015" name="Proc. Natl. Acad. Sci. U.S.A.">
        <title>Genome sequence of the Asian Tiger mosquito, Aedes albopictus, reveals insights into its biology, genetics, and evolution.</title>
        <authorList>
            <person name="Chen X.G."/>
            <person name="Jiang X."/>
            <person name="Gu J."/>
            <person name="Xu M."/>
            <person name="Wu Y."/>
            <person name="Deng Y."/>
            <person name="Zhang C."/>
            <person name="Bonizzoni M."/>
            <person name="Dermauw W."/>
            <person name="Vontas J."/>
            <person name="Armbruster P."/>
            <person name="Huang X."/>
            <person name="Yang Y."/>
            <person name="Zhang H."/>
            <person name="He W."/>
            <person name="Peng H."/>
            <person name="Liu Y."/>
            <person name="Wu K."/>
            <person name="Chen J."/>
            <person name="Lirakis M."/>
            <person name="Topalis P."/>
            <person name="Van Leeuwen T."/>
            <person name="Hall A.B."/>
            <person name="Jiang X."/>
            <person name="Thorpe C."/>
            <person name="Mueller R.L."/>
            <person name="Sun C."/>
            <person name="Waterhouse R.M."/>
            <person name="Yan G."/>
            <person name="Tu Z.J."/>
            <person name="Fang X."/>
            <person name="James A.A."/>
        </authorList>
    </citation>
    <scope>NUCLEOTIDE SEQUENCE [LARGE SCALE GENOMIC DNA]</scope>
    <source>
        <strain evidence="2">Foshan</strain>
    </source>
</reference>
<dbReference type="Proteomes" id="UP000069940">
    <property type="component" value="Unassembled WGS sequence"/>
</dbReference>
<reference evidence="1" key="2">
    <citation type="submission" date="2025-05" db="UniProtKB">
        <authorList>
            <consortium name="EnsemblMetazoa"/>
        </authorList>
    </citation>
    <scope>IDENTIFICATION</scope>
    <source>
        <strain evidence="1">Foshan</strain>
    </source>
</reference>
<sequence>MLCPEVWRFPAPSHEIVQKTGTVELQSKGKDPIRSGIRAHPFNQSITVVLPDVSSIPIELETALADSDHYLVRNVSLQAFINRMFIEGFVKQGKFYAVSFRTRLDTDDCVAVVHPGTLVLHLNKETFQSLGLEGQVSEFARKRGSKYVVRIDLHALQPETKFFKRVRECLGRECLGRFDLQVAWTPPTVPFNGAPICPSSIAQYFADLAQFDKDLKVELMPTMIKTHQECGLNVPVFKVDEGDDGKEYCSAGELIEYMGMLALSCNTEEEEYLNSYDFCGERVEIGNAKVMHWNGFFTPDQVEAVHNAMRRSLELQDHVPWMGMYVQGFSDSPIGFKMRENYFHTDGENCYAVVMNRKGNYLWYQVVGNNKMPK</sequence>
<dbReference type="InterPro" id="IPR013893">
    <property type="entry name" value="RNase_P_Rpp40"/>
</dbReference>
<accession>A0ABM1Y425</accession>
<keyword evidence="2" id="KW-1185">Reference proteome</keyword>
<evidence type="ECO:0000313" key="1">
    <source>
        <dbReference type="EnsemblMetazoa" id="AALFPA23_005513.P7044"/>
    </source>
</evidence>
<name>A0ABM1Y425_AEDAL</name>
<dbReference type="EnsemblMetazoa" id="AALFPA23_005513.R7044">
    <property type="protein sequence ID" value="AALFPA23_005513.P7044"/>
    <property type="gene ID" value="AALFPA23_005513"/>
</dbReference>
<evidence type="ECO:0000313" key="2">
    <source>
        <dbReference type="Proteomes" id="UP000069940"/>
    </source>
</evidence>
<dbReference type="RefSeq" id="XP_019559668.2">
    <property type="nucleotide sequence ID" value="XM_019704123.3"/>
</dbReference>
<dbReference type="Pfam" id="PF08584">
    <property type="entry name" value="Ribonuc_P_40"/>
    <property type="match status" value="1"/>
</dbReference>
<dbReference type="PANTHER" id="PTHR15396:SF1">
    <property type="entry name" value="RIBONUCLEASE P PROTEIN SUBUNIT P40"/>
    <property type="match status" value="1"/>
</dbReference>
<dbReference type="PANTHER" id="PTHR15396">
    <property type="entry name" value="RIBONUCLEASE P PROTEIN SUBUNIT P40"/>
    <property type="match status" value="1"/>
</dbReference>
<dbReference type="GeneID" id="109428399"/>
<protein>
    <submittedName>
        <fullName evidence="1">Uncharacterized protein</fullName>
    </submittedName>
</protein>
<organism evidence="1 2">
    <name type="scientific">Aedes albopictus</name>
    <name type="common">Asian tiger mosquito</name>
    <name type="synonym">Stegomyia albopicta</name>
    <dbReference type="NCBI Taxonomy" id="7160"/>
    <lineage>
        <taxon>Eukaryota</taxon>
        <taxon>Metazoa</taxon>
        <taxon>Ecdysozoa</taxon>
        <taxon>Arthropoda</taxon>
        <taxon>Hexapoda</taxon>
        <taxon>Insecta</taxon>
        <taxon>Pterygota</taxon>
        <taxon>Neoptera</taxon>
        <taxon>Endopterygota</taxon>
        <taxon>Diptera</taxon>
        <taxon>Nematocera</taxon>
        <taxon>Culicoidea</taxon>
        <taxon>Culicidae</taxon>
        <taxon>Culicinae</taxon>
        <taxon>Aedini</taxon>
        <taxon>Aedes</taxon>
        <taxon>Stegomyia</taxon>
    </lineage>
</organism>